<dbReference type="EMBL" id="JAWJAY010000001">
    <property type="protein sequence ID" value="MDV2885013.1"/>
    <property type="molecule type" value="Genomic_DNA"/>
</dbReference>
<evidence type="ECO:0000313" key="1">
    <source>
        <dbReference type="EMBL" id="MDV2885013.1"/>
    </source>
</evidence>
<sequence>MRCVWCEEESAKETTSAVYWELPDGTRAIEITDTPTIECTECGMMYQDDQLIEELEDHLVLINIKNVPNCISYKALMAEPKLLKRNYFRF</sequence>
<reference evidence="1" key="1">
    <citation type="submission" date="2023-10" db="EMBL/GenBank/DDBJ databases">
        <title>Screening of Alkalihalophilus pseudofirmusBZ-TG-HK211 and Its Alleviation of Salt Stress on Rapeseed Growth.</title>
        <authorList>
            <person name="Zhao B."/>
            <person name="Guo T."/>
        </authorList>
    </citation>
    <scope>NUCLEOTIDE SEQUENCE</scope>
    <source>
        <strain evidence="1">BZ-TG-HK211</strain>
    </source>
</reference>
<protein>
    <submittedName>
        <fullName evidence="1">YokU family protein</fullName>
    </submittedName>
</protein>
<organism evidence="1 2">
    <name type="scientific">Alkalihalophilus pseudofirmus</name>
    <name type="common">Bacillus pseudofirmus</name>
    <dbReference type="NCBI Taxonomy" id="79885"/>
    <lineage>
        <taxon>Bacteria</taxon>
        <taxon>Bacillati</taxon>
        <taxon>Bacillota</taxon>
        <taxon>Bacilli</taxon>
        <taxon>Bacillales</taxon>
        <taxon>Bacillaceae</taxon>
        <taxon>Alkalihalophilus</taxon>
    </lineage>
</organism>
<comment type="caution">
    <text evidence="1">The sequence shown here is derived from an EMBL/GenBank/DDBJ whole genome shotgun (WGS) entry which is preliminary data.</text>
</comment>
<gene>
    <name evidence="1" type="ORF">RYX45_07460</name>
</gene>
<dbReference type="CDD" id="cd12870">
    <property type="entry name" value="MqsA"/>
    <property type="match status" value="1"/>
</dbReference>
<evidence type="ECO:0000313" key="2">
    <source>
        <dbReference type="Proteomes" id="UP001285636"/>
    </source>
</evidence>
<dbReference type="Proteomes" id="UP001285636">
    <property type="component" value="Unassembled WGS sequence"/>
</dbReference>
<dbReference type="Pfam" id="PF14122">
    <property type="entry name" value="YokU"/>
    <property type="match status" value="1"/>
</dbReference>
<name>A0AAJ2KZV1_ALKPS</name>
<dbReference type="AlphaFoldDB" id="A0AAJ2KZV1"/>
<dbReference type="NCBIfam" id="TIGR03829">
    <property type="entry name" value="YokU_near_AblA"/>
    <property type="match status" value="1"/>
</dbReference>
<proteinExistence type="predicted"/>
<dbReference type="NCBIfam" id="TIGR03831">
    <property type="entry name" value="YgiT_finger"/>
    <property type="match status" value="1"/>
</dbReference>
<accession>A0AAJ2KZV1</accession>
<dbReference type="InterPro" id="IPR022451">
    <property type="entry name" value="CHP03829_YokU"/>
</dbReference>
<dbReference type="InterPro" id="IPR022453">
    <property type="entry name" value="Znf_MqsA-type"/>
</dbReference>
<dbReference type="RefSeq" id="WP_323466426.1">
    <property type="nucleotide sequence ID" value="NZ_CP144224.1"/>
</dbReference>